<dbReference type="PANTHER" id="PTHR24104:SF25">
    <property type="entry name" value="PROTEIN LIN-41"/>
    <property type="match status" value="1"/>
</dbReference>
<dbReference type="InterPro" id="IPR050952">
    <property type="entry name" value="TRIM-NHL_E3_ligases"/>
</dbReference>
<dbReference type="InterPro" id="IPR001258">
    <property type="entry name" value="NHL_repeat"/>
</dbReference>
<dbReference type="RefSeq" id="WP_162442814.1">
    <property type="nucleotide sequence ID" value="NZ_CP048222.1"/>
</dbReference>
<keyword evidence="5" id="KW-1185">Reference proteome</keyword>
<dbReference type="Proteomes" id="UP000480178">
    <property type="component" value="Chromosome"/>
</dbReference>
<feature type="repeat" description="NHL" evidence="2">
    <location>
        <begin position="319"/>
        <end position="352"/>
    </location>
</feature>
<evidence type="ECO:0000256" key="2">
    <source>
        <dbReference type="PROSITE-ProRule" id="PRU00504"/>
    </source>
</evidence>
<dbReference type="SUPFAM" id="SSF101898">
    <property type="entry name" value="NHL repeat"/>
    <property type="match status" value="2"/>
</dbReference>
<dbReference type="EMBL" id="CP048222">
    <property type="protein sequence ID" value="QHT66761.1"/>
    <property type="molecule type" value="Genomic_DNA"/>
</dbReference>
<dbReference type="Gene3D" id="2.120.10.30">
    <property type="entry name" value="TolB, C-terminal domain"/>
    <property type="match status" value="3"/>
</dbReference>
<dbReference type="PROSITE" id="PS51125">
    <property type="entry name" value="NHL"/>
    <property type="match status" value="4"/>
</dbReference>
<feature type="repeat" description="NHL" evidence="2">
    <location>
        <begin position="170"/>
        <end position="213"/>
    </location>
</feature>
<dbReference type="NCBIfam" id="TIGR01451">
    <property type="entry name" value="B_ant_repeat"/>
    <property type="match status" value="1"/>
</dbReference>
<dbReference type="InterPro" id="IPR047589">
    <property type="entry name" value="DUF11_rpt"/>
</dbReference>
<reference evidence="4 5" key="1">
    <citation type="submission" date="2020-01" db="EMBL/GenBank/DDBJ databases">
        <authorList>
            <person name="Kim M.K."/>
        </authorList>
    </citation>
    <scope>NUCLEOTIDE SEQUENCE [LARGE SCALE GENOMIC DNA]</scope>
    <source>
        <strain evidence="4 5">172606-1</strain>
    </source>
</reference>
<sequence>MNKYLRFLLPIITVIGISFQSLQAQYKYEWEMGSDALGLTQLHSPQQITIDGAGNMYVIDGNNYRILKYNSAGQFLLKFGSLGTADGQFSSPSDIAADAEGNVYVTDASKHLVQKFSANGQFLSKIGSGGTADGQFQSPVGIATDVQGNIYVADTVKKCIQKFNTNGQFLLKFGSKGTANGQFTTIKDMAMDTQGNIYIPDHSNNRVQKFTTNGQFLSTILINDIISTDNSIAVDGEGNLYMPVTNDQDEMPSIRKYSSSGQYLFEYCKYGLEEGQIEALGGIAVDAQGNVYISDFFSNTVYKRSSDGQIIWQIDPLANGQFTYPTKIAVSEQGNVYVLDARNNRVQILSPTGQFLFKFGSKGIGDNQIWFPTDVDVDEEGSIYVLDRGYVKKFNAQGEFVRKFGSDEYGGEGYFFDADAVTVDKNGDMYVFCGINSLQMGLLKFSPTGQFLMKLNLNEIQEGQPLVLNDIALDEQGNIYLSAEEPMIEKSCVVKLSSDLQLLSKFAREGNENYQLNFPDAIHVDKSGNIYLADVKNIFEDFRIRKFSPEGQLLSTTVSPGNFSGIAIDAEENLYITESEKHRVLKYSYATDVKSYNYIQGTIYEDTNQDCVPDATEHRVAGAAVIAQPGPYYGLTDSLGNYSIRVGTGSYIVSQIPPADSAIKQTCPPDNEPYRVTFKDYGDTIQGNNFNRKLVAPYNYIQGTIYEDTNQNCVPDSSERRVAGAAVIAQPGSYYGLTDSLGNYSIQVGKGSYIVSQILPVDSFIKQTCPPDNEPYGVTFKDYSDTIRGNDFSRELTFLTLLSTSVSSDRRRRCATSNTTISYQNSGNAIANDVRVHLQLPEHVVLVSANMPFAVDQNKNYVFSIGDLSPQARGKISIVDSVVCNNPNIRGLTQCTKVWITPANNKTPSPDWDKSDITLKARCTDNGFVKLSIHNTGTGHMADSSSFRIYLDAQQVFQHRYKLNAGDSLSLQVPANGQTLRLEADQRPYHPTKTQTNISIEACGVTSAGKVSTGFVAQLPQDDEELEVAIECLPIIDSYDPNDKLVLPQGVTENHYTPTNTALDYTIRFQNTGTDYAYKVVVVDTLSEHLDMSTFQIGTASHAYKLNITGKGRPILTWTFDNINLPDSTRDQLGSNGFIKFSIKPLATIAEKTVIENFADIFFDFNEPVRTNTVFNSIYDVPAPVVNNEKVIICQTNTVAFAGNNRSFCEQHMLNLQASAPAAGKGKWKILKGAATIQDLTNPASSVTNLAYGENIFEWKVPTNSCSTDSTSSTVTIYRKPAPGTPVITQIGTDSLFCSISATSYEWYRDGIKIVGKNQQIKVSDSGKYTVKVSMDECSSPLSEAFTYQKTPTGLEEYGAQIKVYPNPATSSVFIELPADWQATLTLSDAMGRAVKESMLTRGESKVELLLTGIKAGIYILHITTKDGTIVKKLIIR</sequence>
<feature type="domain" description="Ig-like" evidence="3">
    <location>
        <begin position="1243"/>
        <end position="1347"/>
    </location>
</feature>
<dbReference type="NCBIfam" id="TIGR04183">
    <property type="entry name" value="Por_Secre_tail"/>
    <property type="match status" value="1"/>
</dbReference>
<dbReference type="Pfam" id="PF01436">
    <property type="entry name" value="NHL"/>
    <property type="match status" value="2"/>
</dbReference>
<keyword evidence="1" id="KW-0677">Repeat</keyword>
<accession>A0A6C0GFF8</accession>
<feature type="repeat" description="NHL" evidence="2">
    <location>
        <begin position="123"/>
        <end position="166"/>
    </location>
</feature>
<dbReference type="CDD" id="cd05819">
    <property type="entry name" value="NHL"/>
    <property type="match status" value="1"/>
</dbReference>
<dbReference type="GO" id="GO:0008270">
    <property type="term" value="F:zinc ion binding"/>
    <property type="evidence" value="ECO:0007669"/>
    <property type="project" value="UniProtKB-KW"/>
</dbReference>
<dbReference type="Pfam" id="PF18962">
    <property type="entry name" value="Por_Secre_tail"/>
    <property type="match status" value="1"/>
</dbReference>
<evidence type="ECO:0000313" key="5">
    <source>
        <dbReference type="Proteomes" id="UP000480178"/>
    </source>
</evidence>
<dbReference type="PROSITE" id="PS50835">
    <property type="entry name" value="IG_LIKE"/>
    <property type="match status" value="1"/>
</dbReference>
<protein>
    <submittedName>
        <fullName evidence="4">6-bladed beta-propeller</fullName>
    </submittedName>
</protein>
<evidence type="ECO:0000256" key="1">
    <source>
        <dbReference type="ARBA" id="ARBA00022737"/>
    </source>
</evidence>
<dbReference type="KEGG" id="rhoz:GXP67_08850"/>
<organism evidence="4 5">
    <name type="scientific">Rhodocytophaga rosea</name>
    <dbReference type="NCBI Taxonomy" id="2704465"/>
    <lineage>
        <taxon>Bacteria</taxon>
        <taxon>Pseudomonadati</taxon>
        <taxon>Bacteroidota</taxon>
        <taxon>Cytophagia</taxon>
        <taxon>Cytophagales</taxon>
        <taxon>Rhodocytophagaceae</taxon>
        <taxon>Rhodocytophaga</taxon>
    </lineage>
</organism>
<dbReference type="InterPro" id="IPR011042">
    <property type="entry name" value="6-blade_b-propeller_TolB-like"/>
</dbReference>
<dbReference type="Pfam" id="PF17170">
    <property type="entry name" value="DUF5128"/>
    <property type="match status" value="1"/>
</dbReference>
<dbReference type="InterPro" id="IPR055353">
    <property type="entry name" value="DUF7619"/>
</dbReference>
<name>A0A6C0GFF8_9BACT</name>
<feature type="repeat" description="NHL" evidence="2">
    <location>
        <begin position="76"/>
        <end position="119"/>
    </location>
</feature>
<evidence type="ECO:0000259" key="3">
    <source>
        <dbReference type="PROSITE" id="PS50835"/>
    </source>
</evidence>
<dbReference type="InterPro" id="IPR026444">
    <property type="entry name" value="Secre_tail"/>
</dbReference>
<proteinExistence type="predicted"/>
<gene>
    <name evidence="4" type="ORF">GXP67_08850</name>
</gene>
<dbReference type="Pfam" id="PF24595">
    <property type="entry name" value="DUF7619"/>
    <property type="match status" value="1"/>
</dbReference>
<dbReference type="PANTHER" id="PTHR24104">
    <property type="entry name" value="E3 UBIQUITIN-PROTEIN LIGASE NHLRC1-RELATED"/>
    <property type="match status" value="1"/>
</dbReference>
<dbReference type="InterPro" id="IPR007110">
    <property type="entry name" value="Ig-like_dom"/>
</dbReference>
<evidence type="ECO:0000313" key="4">
    <source>
        <dbReference type="EMBL" id="QHT66761.1"/>
    </source>
</evidence>